<accession>A0ABY7G7V1</accession>
<dbReference type="Proteomes" id="UP001164746">
    <property type="component" value="Chromosome 17"/>
</dbReference>
<dbReference type="EMBL" id="CP111028">
    <property type="protein sequence ID" value="WAR30500.1"/>
    <property type="molecule type" value="Genomic_DNA"/>
</dbReference>
<evidence type="ECO:0000313" key="2">
    <source>
        <dbReference type="Proteomes" id="UP001164746"/>
    </source>
</evidence>
<gene>
    <name evidence="1" type="ORF">MAR_033042</name>
</gene>
<keyword evidence="2" id="KW-1185">Reference proteome</keyword>
<proteinExistence type="predicted"/>
<protein>
    <submittedName>
        <fullName evidence="1">Uncharacterized protein</fullName>
    </submittedName>
</protein>
<organism evidence="1 2">
    <name type="scientific">Mya arenaria</name>
    <name type="common">Soft-shell clam</name>
    <dbReference type="NCBI Taxonomy" id="6604"/>
    <lineage>
        <taxon>Eukaryota</taxon>
        <taxon>Metazoa</taxon>
        <taxon>Spiralia</taxon>
        <taxon>Lophotrochozoa</taxon>
        <taxon>Mollusca</taxon>
        <taxon>Bivalvia</taxon>
        <taxon>Autobranchia</taxon>
        <taxon>Heteroconchia</taxon>
        <taxon>Euheterodonta</taxon>
        <taxon>Imparidentia</taxon>
        <taxon>Neoheterodontei</taxon>
        <taxon>Myida</taxon>
        <taxon>Myoidea</taxon>
        <taxon>Myidae</taxon>
        <taxon>Mya</taxon>
    </lineage>
</organism>
<name>A0ABY7G7V1_MYAAR</name>
<evidence type="ECO:0000313" key="1">
    <source>
        <dbReference type="EMBL" id="WAR30500.1"/>
    </source>
</evidence>
<reference evidence="1" key="1">
    <citation type="submission" date="2022-11" db="EMBL/GenBank/DDBJ databases">
        <title>Centuries of genome instability and evolution in soft-shell clam transmissible cancer (bioRxiv).</title>
        <authorList>
            <person name="Hart S.F.M."/>
            <person name="Yonemitsu M.A."/>
            <person name="Giersch R.M."/>
            <person name="Beal B.F."/>
            <person name="Arriagada G."/>
            <person name="Davis B.W."/>
            <person name="Ostrander E.A."/>
            <person name="Goff S.P."/>
            <person name="Metzger M.J."/>
        </authorList>
    </citation>
    <scope>NUCLEOTIDE SEQUENCE</scope>
    <source>
        <strain evidence="1">MELC-2E11</strain>
        <tissue evidence="1">Siphon/mantle</tissue>
    </source>
</reference>
<sequence length="350" mass="38367">MSNYPFLVVVVRAAGDAKCAALHGTCHETSTACAGHYQSLLCAGHASRQCCVPSSTHDTIECTGTHRHHATGTAYYPDPSPLEGGYVDMRDYPLQTLQAYLEGTAPFVTVAMDNHAGIAFDSRLCIPELNRKYGRFIDFRVRDTGSAFTNKGYSRIDICVRTIHDSYDSTINGGLTLVILGKSAVFEFEYPSNMTVLHATDDSKCTVLNGTCKETSSTCEGLYKPSLCAGHVNSRQCCVASSTYDTIECTGNHRHHARGTAYYPDPSPEEGGYFDMRGFPLQTLQAYMKGMAPFVTVAMDSHPGIAYDTPVRDTGGAFQGKKFSRIDIYVRDRHDSYDGTINGPLTLFFR</sequence>